<dbReference type="EMBL" id="CAVNYO010000081">
    <property type="protein sequence ID" value="CAK5265110.1"/>
    <property type="molecule type" value="Genomic_DNA"/>
</dbReference>
<dbReference type="AlphaFoldDB" id="A0AAD2GXX5"/>
<evidence type="ECO:0000256" key="1">
    <source>
        <dbReference type="SAM" id="MobiDB-lite"/>
    </source>
</evidence>
<evidence type="ECO:0000313" key="2">
    <source>
        <dbReference type="EMBL" id="CAK5265110.1"/>
    </source>
</evidence>
<reference evidence="2" key="1">
    <citation type="submission" date="2023-11" db="EMBL/GenBank/DDBJ databases">
        <authorList>
            <person name="De Vega J J."/>
            <person name="De Vega J J."/>
        </authorList>
    </citation>
    <scope>NUCLEOTIDE SEQUENCE</scope>
</reference>
<feature type="region of interest" description="Disordered" evidence="1">
    <location>
        <begin position="71"/>
        <end position="92"/>
    </location>
</feature>
<sequence length="108" mass="11287">MVQYNVRCNTDWGISSSRPHPLRAIGTLPSLLTCGTTGSSVSGSANPPPGRIAPGGSCADAVPRGAFSMRCRQDGRSEGQDMTGANYPSGGALSLSVHLRRRKGCLFH</sequence>
<comment type="caution">
    <text evidence="2">The sequence shown here is derived from an EMBL/GenBank/DDBJ whole genome shotgun (WGS) entry which is preliminary data.</text>
</comment>
<name>A0AAD2GXX5_9AGAR</name>
<proteinExistence type="predicted"/>
<gene>
    <name evidence="2" type="ORF">MYCIT1_LOCUS5856</name>
</gene>
<evidence type="ECO:0000313" key="3">
    <source>
        <dbReference type="Proteomes" id="UP001295794"/>
    </source>
</evidence>
<organism evidence="2 3">
    <name type="scientific">Mycena citricolor</name>
    <dbReference type="NCBI Taxonomy" id="2018698"/>
    <lineage>
        <taxon>Eukaryota</taxon>
        <taxon>Fungi</taxon>
        <taxon>Dikarya</taxon>
        <taxon>Basidiomycota</taxon>
        <taxon>Agaricomycotina</taxon>
        <taxon>Agaricomycetes</taxon>
        <taxon>Agaricomycetidae</taxon>
        <taxon>Agaricales</taxon>
        <taxon>Marasmiineae</taxon>
        <taxon>Mycenaceae</taxon>
        <taxon>Mycena</taxon>
    </lineage>
</organism>
<keyword evidence="3" id="KW-1185">Reference proteome</keyword>
<protein>
    <submittedName>
        <fullName evidence="2">Uncharacterized protein</fullName>
    </submittedName>
</protein>
<accession>A0AAD2GXX5</accession>
<dbReference type="Proteomes" id="UP001295794">
    <property type="component" value="Unassembled WGS sequence"/>
</dbReference>